<evidence type="ECO:0000313" key="2">
    <source>
        <dbReference type="EMBL" id="KAA0942845.1"/>
    </source>
</evidence>
<comment type="caution">
    <text evidence="2">The sequence shown here is derived from an EMBL/GenBank/DDBJ whole genome shotgun (WGS) entry which is preliminary data.</text>
</comment>
<dbReference type="Proteomes" id="UP000324965">
    <property type="component" value="Unassembled WGS sequence"/>
</dbReference>
<sequence length="613" mass="60851">MTHNGQGDEPSARPAREGIVLPSDGGEPLLPGQTGDRAVPAGGRSWDQPWGPRSAPQAPQEPGQGWAPADEWGRGDQGHGQGQGHGHGQGQGHAPGQGQDSQISSWSAPPQGTAGQGAQTSQGWDGPAQGQGQGQVVQYGDPQAHHQAHQAHQAHQTPYGAPGAGGRWDDPQASGGAISQGGHGYPDASAGAGPGAVPPAAPMDEGATQFLPPVAPSGPQPPSADEGATQFLPPVGPGALPPEMPAGGTAPGASPAESTHYLGRVPKDGGPGRQPGGNGAGPLPAAVDPDAQPTQFMAPVPAQPGGPGNRQQPPAEFDNLFRADGSGDAGGATQVLPPVDQPRSRRQPGRQQPAAASPEFGTAAGFGTPSGFGTPGAGAPAAPGGHGGRRGAPDGDHGRGGRSRSRVPLIAAVGVGIAVLGIGAGALLSGGGGEEDKGDENTTVAATAPATDASGSDSASAGPEEAQAVALDKLLADSGNSRDSVVKAVDNVRRCTNLSQAASDLRDAAEQRNGLVTRLAGLSVDKLDNHAQLTAALNSAWKASAAADTHYAAWADQAAGKKGCHKGQARSTGQTAAGNRESGTATTQKAKAAKLWNSIAQTYGLTERQPGQL</sequence>
<evidence type="ECO:0000256" key="1">
    <source>
        <dbReference type="SAM" id="MobiDB-lite"/>
    </source>
</evidence>
<feature type="compositionally biased region" description="Pro residues" evidence="1">
    <location>
        <begin position="234"/>
        <end position="244"/>
    </location>
</feature>
<feature type="compositionally biased region" description="Low complexity" evidence="1">
    <location>
        <begin position="349"/>
        <end position="367"/>
    </location>
</feature>
<feature type="compositionally biased region" description="Pro residues" evidence="1">
    <location>
        <begin position="213"/>
        <end position="222"/>
    </location>
</feature>
<feature type="region of interest" description="Disordered" evidence="1">
    <location>
        <begin position="563"/>
        <end position="589"/>
    </location>
</feature>
<keyword evidence="3" id="KW-1185">Reference proteome</keyword>
<reference evidence="2 3" key="1">
    <citation type="submission" date="2019-05" db="EMBL/GenBank/DDBJ databases">
        <authorList>
            <person name="Hariharan J."/>
            <person name="Choudoir M.J."/>
            <person name="Diebold P."/>
            <person name="Panke-Buisse K."/>
            <person name="Buckley D.H."/>
        </authorList>
    </citation>
    <scope>NUCLEOTIDE SEQUENCE [LARGE SCALE GENOMIC DNA]</scope>
    <source>
        <strain evidence="2 3">SUN51</strain>
    </source>
</reference>
<dbReference type="RefSeq" id="WP_149509258.1">
    <property type="nucleotide sequence ID" value="NZ_VDFC01000004.1"/>
</dbReference>
<dbReference type="OrthoDB" id="3763497at2"/>
<proteinExistence type="predicted"/>
<evidence type="ECO:0000313" key="3">
    <source>
        <dbReference type="Proteomes" id="UP000324965"/>
    </source>
</evidence>
<organism evidence="2 3">
    <name type="scientific">Streptomyces apricus</name>
    <dbReference type="NCBI Taxonomy" id="1828112"/>
    <lineage>
        <taxon>Bacteria</taxon>
        <taxon>Bacillati</taxon>
        <taxon>Actinomycetota</taxon>
        <taxon>Actinomycetes</taxon>
        <taxon>Kitasatosporales</taxon>
        <taxon>Streptomycetaceae</taxon>
        <taxon>Streptomyces</taxon>
    </lineage>
</organism>
<gene>
    <name evidence="2" type="ORF">FGF04_01095</name>
</gene>
<feature type="compositionally biased region" description="Gly residues" evidence="1">
    <location>
        <begin position="78"/>
        <end position="95"/>
    </location>
</feature>
<dbReference type="AlphaFoldDB" id="A0A5B0BPT4"/>
<feature type="compositionally biased region" description="Gly residues" evidence="1">
    <location>
        <begin position="269"/>
        <end position="280"/>
    </location>
</feature>
<feature type="compositionally biased region" description="Low complexity" evidence="1">
    <location>
        <begin position="245"/>
        <end position="256"/>
    </location>
</feature>
<feature type="compositionally biased region" description="Polar residues" evidence="1">
    <location>
        <begin position="569"/>
        <end position="583"/>
    </location>
</feature>
<accession>A0A5B0BPT4</accession>
<feature type="compositionally biased region" description="Low complexity" evidence="1">
    <location>
        <begin position="107"/>
        <end position="142"/>
    </location>
</feature>
<name>A0A5B0BPT4_9ACTN</name>
<protein>
    <submittedName>
        <fullName evidence="2">Uncharacterized protein</fullName>
    </submittedName>
</protein>
<feature type="region of interest" description="Disordered" evidence="1">
    <location>
        <begin position="1"/>
        <end position="405"/>
    </location>
</feature>
<dbReference type="EMBL" id="VDFC01000004">
    <property type="protein sequence ID" value="KAA0942845.1"/>
    <property type="molecule type" value="Genomic_DNA"/>
</dbReference>